<accession>A0A9X2BYA6</accession>
<feature type="region of interest" description="Disordered" evidence="2">
    <location>
        <begin position="66"/>
        <end position="127"/>
    </location>
</feature>
<keyword evidence="3" id="KW-0732">Signal</keyword>
<dbReference type="GO" id="GO:0005975">
    <property type="term" value="P:carbohydrate metabolic process"/>
    <property type="evidence" value="ECO:0007669"/>
    <property type="project" value="InterPro"/>
</dbReference>
<evidence type="ECO:0000313" key="5">
    <source>
        <dbReference type="EMBL" id="MCK9685202.1"/>
    </source>
</evidence>
<evidence type="ECO:0000256" key="2">
    <source>
        <dbReference type="SAM" id="MobiDB-lite"/>
    </source>
</evidence>
<dbReference type="EMBL" id="JAJLJH010000001">
    <property type="protein sequence ID" value="MCK9685202.1"/>
    <property type="molecule type" value="Genomic_DNA"/>
</dbReference>
<dbReference type="GO" id="GO:0030246">
    <property type="term" value="F:carbohydrate binding"/>
    <property type="evidence" value="ECO:0007669"/>
    <property type="project" value="InterPro"/>
</dbReference>
<feature type="compositionally biased region" description="Pro residues" evidence="2">
    <location>
        <begin position="95"/>
        <end position="126"/>
    </location>
</feature>
<dbReference type="Gene3D" id="3.20.20.80">
    <property type="entry name" value="Glycosidases"/>
    <property type="match status" value="1"/>
</dbReference>
<evidence type="ECO:0000259" key="4">
    <source>
        <dbReference type="SMART" id="SM00495"/>
    </source>
</evidence>
<dbReference type="PROSITE" id="PS51318">
    <property type="entry name" value="TAT"/>
    <property type="match status" value="1"/>
</dbReference>
<dbReference type="InterPro" id="IPR017853">
    <property type="entry name" value="GH"/>
</dbReference>
<dbReference type="InterPro" id="IPR003610">
    <property type="entry name" value="CBM5/12"/>
</dbReference>
<dbReference type="SUPFAM" id="SSF51445">
    <property type="entry name" value="(Trans)glycosidases"/>
    <property type="match status" value="1"/>
</dbReference>
<keyword evidence="6" id="KW-1185">Reference proteome</keyword>
<dbReference type="GO" id="GO:0005576">
    <property type="term" value="C:extracellular region"/>
    <property type="evidence" value="ECO:0007669"/>
    <property type="project" value="InterPro"/>
</dbReference>
<dbReference type="PANTHER" id="PTHR42976">
    <property type="entry name" value="BIFUNCTIONAL CHITINASE/LYSOZYME-RELATED"/>
    <property type="match status" value="1"/>
</dbReference>
<feature type="compositionally biased region" description="Pro residues" evidence="2">
    <location>
        <begin position="184"/>
        <end position="209"/>
    </location>
</feature>
<dbReference type="PANTHER" id="PTHR42976:SF1">
    <property type="entry name" value="GH18 DOMAIN-CONTAINING PROTEIN-RELATED"/>
    <property type="match status" value="1"/>
</dbReference>
<dbReference type="GO" id="GO:0004553">
    <property type="term" value="F:hydrolase activity, hydrolyzing O-glycosyl compounds"/>
    <property type="evidence" value="ECO:0007669"/>
    <property type="project" value="InterPro"/>
</dbReference>
<dbReference type="InterPro" id="IPR036573">
    <property type="entry name" value="CBM_sf_5/12"/>
</dbReference>
<feature type="region of interest" description="Disordered" evidence="2">
    <location>
        <begin position="160"/>
        <end position="212"/>
    </location>
</feature>
<feature type="signal peptide" evidence="3">
    <location>
        <begin position="1"/>
        <end position="36"/>
    </location>
</feature>
<feature type="compositionally biased region" description="Polar residues" evidence="2">
    <location>
        <begin position="66"/>
        <end position="85"/>
    </location>
</feature>
<evidence type="ECO:0000256" key="3">
    <source>
        <dbReference type="SAM" id="SignalP"/>
    </source>
</evidence>
<dbReference type="AlphaFoldDB" id="A0A9X2BYA6"/>
<comment type="caution">
    <text evidence="5">The sequence shown here is derived from an EMBL/GenBank/DDBJ whole genome shotgun (WGS) entry which is preliminary data.</text>
</comment>
<dbReference type="InterPro" id="IPR006311">
    <property type="entry name" value="TAT_signal"/>
</dbReference>
<dbReference type="InterPro" id="IPR052750">
    <property type="entry name" value="GH18_Chitinase"/>
</dbReference>
<feature type="domain" description="Chitin-binding type-3" evidence="4">
    <location>
        <begin position="128"/>
        <end position="177"/>
    </location>
</feature>
<protein>
    <submittedName>
        <fullName evidence="5">Glycosyl hydrolase</fullName>
    </submittedName>
</protein>
<dbReference type="Gene3D" id="2.10.10.20">
    <property type="entry name" value="Carbohydrate-binding module superfamily 5/12"/>
    <property type="match status" value="2"/>
</dbReference>
<dbReference type="Pfam" id="PF02839">
    <property type="entry name" value="CBM_5_12"/>
    <property type="match status" value="2"/>
</dbReference>
<dbReference type="SUPFAM" id="SSF51055">
    <property type="entry name" value="Carbohydrate binding domain"/>
    <property type="match status" value="2"/>
</dbReference>
<organism evidence="5 6">
    <name type="scientific">Scleromatobacter humisilvae</name>
    <dbReference type="NCBI Taxonomy" id="2897159"/>
    <lineage>
        <taxon>Bacteria</taxon>
        <taxon>Pseudomonadati</taxon>
        <taxon>Pseudomonadota</taxon>
        <taxon>Betaproteobacteria</taxon>
        <taxon>Burkholderiales</taxon>
        <taxon>Sphaerotilaceae</taxon>
        <taxon>Scleromatobacter</taxon>
    </lineage>
</organism>
<feature type="domain" description="Chitin-binding type-3" evidence="4">
    <location>
        <begin position="40"/>
        <end position="89"/>
    </location>
</feature>
<feature type="chain" id="PRO_5040797368" evidence="3">
    <location>
        <begin position="37"/>
        <end position="516"/>
    </location>
</feature>
<evidence type="ECO:0000256" key="1">
    <source>
        <dbReference type="ARBA" id="ARBA00022801"/>
    </source>
</evidence>
<dbReference type="RefSeq" id="WP_275681210.1">
    <property type="nucleotide sequence ID" value="NZ_JAJLJH010000001.1"/>
</dbReference>
<reference evidence="5" key="1">
    <citation type="submission" date="2021-11" db="EMBL/GenBank/DDBJ databases">
        <title>BS-T2-15 a new species belonging to the Comamonadaceae family isolated from the soil of a French oak forest.</title>
        <authorList>
            <person name="Mieszkin S."/>
            <person name="Alain K."/>
        </authorList>
    </citation>
    <scope>NUCLEOTIDE SEQUENCE</scope>
    <source>
        <strain evidence="5">BS-T2-15</strain>
    </source>
</reference>
<dbReference type="Proteomes" id="UP001139353">
    <property type="component" value="Unassembled WGS sequence"/>
</dbReference>
<keyword evidence="1 5" id="KW-0378">Hydrolase</keyword>
<dbReference type="CDD" id="cd12215">
    <property type="entry name" value="ChiC_BD"/>
    <property type="match status" value="2"/>
</dbReference>
<evidence type="ECO:0000313" key="6">
    <source>
        <dbReference type="Proteomes" id="UP001139353"/>
    </source>
</evidence>
<gene>
    <name evidence="5" type="ORF">LPC04_05690</name>
</gene>
<name>A0A9X2BYA6_9BURK</name>
<dbReference type="PRINTS" id="PR01217">
    <property type="entry name" value="PRICHEXTENSN"/>
</dbReference>
<sequence length="516" mass="52973">MSPSPTPNERRSRLERIALLSAAVAGSALASTGAHATTECQPWNASIAYVAGDTVTEGGKTYKANWWTQGNDPASNSGASGTGQPWTVAASCTTSPPPTPAPPPPTPAPPPPTPAPPPPTPAPPPSSCAAWNAGTAYSAGATVTEGGTTYKANWWTQGDDPATHNGATGSGQPWTITTSCSSTPTPPSPPAPTPPSPPPAPTPPSPPPASGFVFGSYKDVTINMDWNVDQISTSVTGARTPVLNAMPAKQTSLTWAFASGECGSENWAGVTPSALVAQNVSQWVGANKKYIISTGGANGVFTCGSDANFEAFIQRYNSASLQGIDFDIEGGQSQAVIDALVARVKVAKANHPNLRFSFTLATLGGNSPQSLGAIGVNVMNSIKSQGLTGYTVNLMAMDYGSAIASNCTLGSNGKCDMAQSAINSAVNLHNYWGVPYGQIEITPMIGGNDATDEIFTIANVDTLSSWAKANGIAGIHFWSLDRDVDCPLGSSSATCNSYGTAGTWGFTNRFIGDLGL</sequence>
<dbReference type="SMART" id="SM00495">
    <property type="entry name" value="ChtBD3"/>
    <property type="match status" value="2"/>
</dbReference>
<feature type="compositionally biased region" description="Polar residues" evidence="2">
    <location>
        <begin position="165"/>
        <end position="176"/>
    </location>
</feature>
<proteinExistence type="predicted"/>